<dbReference type="Gene3D" id="1.10.490.50">
    <property type="entry name" value="Antibiotic binding domain of TipA-like multidrug resistance regulators"/>
    <property type="match status" value="1"/>
</dbReference>
<feature type="domain" description="HTH merR-type" evidence="5">
    <location>
        <begin position="11"/>
        <end position="80"/>
    </location>
</feature>
<dbReference type="Proteomes" id="UP000004367">
    <property type="component" value="Unassembled WGS sequence"/>
</dbReference>
<dbReference type="AlphaFoldDB" id="H5UMM6"/>
<accession>H5UMM6</accession>
<dbReference type="OrthoDB" id="9809391at2"/>
<dbReference type="InterPro" id="IPR012925">
    <property type="entry name" value="TipAS_dom"/>
</dbReference>
<dbReference type="InterPro" id="IPR036244">
    <property type="entry name" value="TipA-like_antibiotic-bd"/>
</dbReference>
<dbReference type="GO" id="GO:0003700">
    <property type="term" value="F:DNA-binding transcription factor activity"/>
    <property type="evidence" value="ECO:0007669"/>
    <property type="project" value="InterPro"/>
</dbReference>
<dbReference type="SUPFAM" id="SSF46955">
    <property type="entry name" value="Putative DNA-binding domain"/>
    <property type="match status" value="1"/>
</dbReference>
<dbReference type="Pfam" id="PF07739">
    <property type="entry name" value="TipAS"/>
    <property type="match status" value="1"/>
</dbReference>
<dbReference type="RefSeq" id="WP_009480882.1">
    <property type="nucleotide sequence ID" value="NZ_BAFE01000003.1"/>
</dbReference>
<dbReference type="InterPro" id="IPR000551">
    <property type="entry name" value="MerR-type_HTH_dom"/>
</dbReference>
<name>H5UMM6_9MICO</name>
<proteinExistence type="predicted"/>
<dbReference type="SMART" id="SM00422">
    <property type="entry name" value="HTH_MERR"/>
    <property type="match status" value="1"/>
</dbReference>
<evidence type="ECO:0000256" key="3">
    <source>
        <dbReference type="ARBA" id="ARBA00023159"/>
    </source>
</evidence>
<dbReference type="PROSITE" id="PS00552">
    <property type="entry name" value="HTH_MERR_1"/>
    <property type="match status" value="1"/>
</dbReference>
<dbReference type="InterPro" id="IPR047057">
    <property type="entry name" value="MerR_fam"/>
</dbReference>
<dbReference type="eggNOG" id="COG0789">
    <property type="taxonomic scope" value="Bacteria"/>
</dbReference>
<evidence type="ECO:0000313" key="7">
    <source>
        <dbReference type="Proteomes" id="UP000004367"/>
    </source>
</evidence>
<evidence type="ECO:0000256" key="2">
    <source>
        <dbReference type="ARBA" id="ARBA00023125"/>
    </source>
</evidence>
<dbReference type="STRING" id="1089455.MOPEL_003_00070"/>
<keyword evidence="3" id="KW-0010">Activator</keyword>
<sequence>MTETEHEFDEPMTVGQVAQRLGITRRTLHHYDEIGLVTPSVRSHAGYRLYTDGDLTRLQHVVVYRRLGFGLEEIADLLDRPDGLVEHLHRQRASVMSRLDELRGLVTALDHALENAMTDTPMTDDEKRELFGDALGEEYVAEAEQRWGDTDAWAQSRRRTAGFTKADWERIKAEGDAVNAEFARLLAAGAPVDSDEAAAAAEAHRRSIESHFDCTHEMQAQIASMYVGDPRFTAQYEAIAPGLAQYVYDAVRANAERHRT</sequence>
<dbReference type="CDD" id="cd01106">
    <property type="entry name" value="HTH_TipAL-Mta"/>
    <property type="match status" value="1"/>
</dbReference>
<protein>
    <submittedName>
        <fullName evidence="6">Putative MerR family transcriptional regulator</fullName>
    </submittedName>
</protein>
<keyword evidence="7" id="KW-1185">Reference proteome</keyword>
<reference evidence="6 7" key="1">
    <citation type="submission" date="2012-02" db="EMBL/GenBank/DDBJ databases">
        <title>Whole genome shotgun sequence of Mobilicoccus pelagius NBRC 104925.</title>
        <authorList>
            <person name="Yoshida Y."/>
            <person name="Hosoyama A."/>
            <person name="Tsuchikane K."/>
            <person name="Katsumata H."/>
            <person name="Yamazaki S."/>
            <person name="Fujita N."/>
        </authorList>
    </citation>
    <scope>NUCLEOTIDE SEQUENCE [LARGE SCALE GENOMIC DNA]</scope>
    <source>
        <strain evidence="6 7">NBRC 104925</strain>
    </source>
</reference>
<dbReference type="PANTHER" id="PTHR30204">
    <property type="entry name" value="REDOX-CYCLING DRUG-SENSING TRANSCRIPTIONAL ACTIVATOR SOXR"/>
    <property type="match status" value="1"/>
</dbReference>
<evidence type="ECO:0000256" key="1">
    <source>
        <dbReference type="ARBA" id="ARBA00023015"/>
    </source>
</evidence>
<dbReference type="PANTHER" id="PTHR30204:SF90">
    <property type="entry name" value="HTH-TYPE TRANSCRIPTIONAL ACTIVATOR MTA"/>
    <property type="match status" value="1"/>
</dbReference>
<keyword evidence="1" id="KW-0805">Transcription regulation</keyword>
<dbReference type="EMBL" id="BAFE01000003">
    <property type="protein sequence ID" value="GAB46984.1"/>
    <property type="molecule type" value="Genomic_DNA"/>
</dbReference>
<keyword evidence="4" id="KW-0804">Transcription</keyword>
<dbReference type="PRINTS" id="PR00040">
    <property type="entry name" value="HTHMERR"/>
</dbReference>
<evidence type="ECO:0000259" key="5">
    <source>
        <dbReference type="PROSITE" id="PS50937"/>
    </source>
</evidence>
<evidence type="ECO:0000256" key="4">
    <source>
        <dbReference type="ARBA" id="ARBA00023163"/>
    </source>
</evidence>
<dbReference type="GO" id="GO:0003677">
    <property type="term" value="F:DNA binding"/>
    <property type="evidence" value="ECO:0007669"/>
    <property type="project" value="UniProtKB-KW"/>
</dbReference>
<dbReference type="InterPro" id="IPR009061">
    <property type="entry name" value="DNA-bd_dom_put_sf"/>
</dbReference>
<comment type="caution">
    <text evidence="6">The sequence shown here is derived from an EMBL/GenBank/DDBJ whole genome shotgun (WGS) entry which is preliminary data.</text>
</comment>
<dbReference type="PROSITE" id="PS50937">
    <property type="entry name" value="HTH_MERR_2"/>
    <property type="match status" value="1"/>
</dbReference>
<keyword evidence="2" id="KW-0238">DNA-binding</keyword>
<dbReference type="SUPFAM" id="SSF89082">
    <property type="entry name" value="Antibiotic binding domain of TipA-like multidrug resistance regulators"/>
    <property type="match status" value="1"/>
</dbReference>
<dbReference type="Pfam" id="PF13411">
    <property type="entry name" value="MerR_1"/>
    <property type="match status" value="1"/>
</dbReference>
<organism evidence="6 7">
    <name type="scientific">Mobilicoccus pelagius NBRC 104925</name>
    <dbReference type="NCBI Taxonomy" id="1089455"/>
    <lineage>
        <taxon>Bacteria</taxon>
        <taxon>Bacillati</taxon>
        <taxon>Actinomycetota</taxon>
        <taxon>Actinomycetes</taxon>
        <taxon>Micrococcales</taxon>
        <taxon>Dermatophilaceae</taxon>
        <taxon>Mobilicoccus</taxon>
    </lineage>
</organism>
<gene>
    <name evidence="6" type="ORF">MOPEL_003_00070</name>
</gene>
<dbReference type="Gene3D" id="1.10.1660.10">
    <property type="match status" value="1"/>
</dbReference>
<evidence type="ECO:0000313" key="6">
    <source>
        <dbReference type="EMBL" id="GAB46984.1"/>
    </source>
</evidence>